<proteinExistence type="predicted"/>
<gene>
    <name evidence="1" type="ORF">ABWT76_003958</name>
</gene>
<keyword evidence="1" id="KW-0808">Transferase</keyword>
<dbReference type="InterPro" id="IPR027417">
    <property type="entry name" value="P-loop_NTPase"/>
</dbReference>
<name>A0AAU8J9A6_9CYAN</name>
<sequence>MGSQILQNWATLGRRPNPEEWQQLEAWELQDEKRCLGLGIDPENITELLQQRSHLFEAVVGEVGHILGYLPVTTLWYLWIPLAMQLAAKQKILNRPLIQGILGGQGTGKTTMGKMLSLILRELGNRTLSLSIDDLYKTYAERQKLRELDPRLIWRGPPGTHDVELGLQVLDKLRQQPLKLETNSPNFIEIPRFDKSAYQGAGDRTTPEKIDGAEIILFEGWFVGVRPVEGDIWHNAPWPIITESDRLFAQDNNQRLREYLPLWQRLDSLIVLYPVDYRLSLAWRKQAEHEMIASGKSGMSDAEIEQFVYYFWQALHPELFIEPLIKNPQWVDLVITINRDRSIGQIYSPKPGFFA</sequence>
<dbReference type="SUPFAM" id="SSF52540">
    <property type="entry name" value="P-loop containing nucleoside triphosphate hydrolases"/>
    <property type="match status" value="1"/>
</dbReference>
<organism evidence="1">
    <name type="scientific">Planktothricoides raciborskii GIHE-MW2</name>
    <dbReference type="NCBI Taxonomy" id="2792601"/>
    <lineage>
        <taxon>Bacteria</taxon>
        <taxon>Bacillati</taxon>
        <taxon>Cyanobacteriota</taxon>
        <taxon>Cyanophyceae</taxon>
        <taxon>Oscillatoriophycideae</taxon>
        <taxon>Oscillatoriales</taxon>
        <taxon>Oscillatoriaceae</taxon>
        <taxon>Planktothricoides</taxon>
    </lineage>
</organism>
<dbReference type="RefSeq" id="WP_354634845.1">
    <property type="nucleotide sequence ID" value="NZ_CP159837.1"/>
</dbReference>
<reference evidence="1" key="1">
    <citation type="submission" date="2024-07" db="EMBL/GenBank/DDBJ databases">
        <authorList>
            <person name="Kim Y.J."/>
            <person name="Jeong J.Y."/>
        </authorList>
    </citation>
    <scope>NUCLEOTIDE SEQUENCE</scope>
    <source>
        <strain evidence="1">GIHE-MW2</strain>
    </source>
</reference>
<keyword evidence="1" id="KW-0418">Kinase</keyword>
<dbReference type="Gene3D" id="3.40.50.300">
    <property type="entry name" value="P-loop containing nucleotide triphosphate hydrolases"/>
    <property type="match status" value="1"/>
</dbReference>
<dbReference type="AlphaFoldDB" id="A0AAU8J9A6"/>
<protein>
    <submittedName>
        <fullName evidence="1">Glycerate kinase</fullName>
    </submittedName>
</protein>
<dbReference type="GO" id="GO:0016301">
    <property type="term" value="F:kinase activity"/>
    <property type="evidence" value="ECO:0007669"/>
    <property type="project" value="UniProtKB-KW"/>
</dbReference>
<accession>A0AAU8J9A6</accession>
<dbReference type="EMBL" id="CP159837">
    <property type="protein sequence ID" value="XCM35294.1"/>
    <property type="molecule type" value="Genomic_DNA"/>
</dbReference>
<dbReference type="PANTHER" id="PTHR10285">
    <property type="entry name" value="URIDINE KINASE"/>
    <property type="match status" value="1"/>
</dbReference>
<evidence type="ECO:0000313" key="1">
    <source>
        <dbReference type="EMBL" id="XCM35294.1"/>
    </source>
</evidence>